<accession>A0ABS5GEF4</accession>
<gene>
    <name evidence="2" type="ORF">JQ619_27815</name>
</gene>
<dbReference type="PANTHER" id="PTHR43019">
    <property type="entry name" value="SERINE ENDOPROTEASE DEGS"/>
    <property type="match status" value="1"/>
</dbReference>
<dbReference type="PANTHER" id="PTHR43019:SF62">
    <property type="entry name" value="SERINE ENDOPROTEASE DEGS"/>
    <property type="match status" value="1"/>
</dbReference>
<dbReference type="InterPro" id="IPR009003">
    <property type="entry name" value="Peptidase_S1_PA"/>
</dbReference>
<evidence type="ECO:0000313" key="2">
    <source>
        <dbReference type="EMBL" id="MBR1139570.1"/>
    </source>
</evidence>
<feature type="domain" description="PDZ" evidence="1">
    <location>
        <begin position="196"/>
        <end position="250"/>
    </location>
</feature>
<dbReference type="Pfam" id="PF13180">
    <property type="entry name" value="PDZ_2"/>
    <property type="match status" value="1"/>
</dbReference>
<dbReference type="SUPFAM" id="SSF50156">
    <property type="entry name" value="PDZ domain-like"/>
    <property type="match status" value="1"/>
</dbReference>
<name>A0ABS5GEF4_9BRAD</name>
<evidence type="ECO:0000313" key="3">
    <source>
        <dbReference type="Proteomes" id="UP001314635"/>
    </source>
</evidence>
<proteinExistence type="predicted"/>
<sequence>MSDLSPLSSLSTALAATVATAAPSLVSVHSHRSRATGFVWKPGLIITADEALADEGDIIIAFADGTTRAASIAGRDHTTDIALLRFDGTDVAPMPLMAEVPPLGALAVIAAADQGTPVAALAMVSKSAGPWRSLRGGDIAARIELDTRLRPSSEGGLVLDATGHAIGMAVRGPRRTLVIPTATIERVAGRLETHGRIARGYLGAGLQPVRLDDGLGAMVMSIDKSGPAAAAGLRQGDIITALNKEPFRGMRGLMRELGPYSVGAVVELAALRAGEPVQVALTIGERPA</sequence>
<dbReference type="InterPro" id="IPR036034">
    <property type="entry name" value="PDZ_sf"/>
</dbReference>
<dbReference type="Proteomes" id="UP001314635">
    <property type="component" value="Unassembled WGS sequence"/>
</dbReference>
<dbReference type="GO" id="GO:0008233">
    <property type="term" value="F:peptidase activity"/>
    <property type="evidence" value="ECO:0007669"/>
    <property type="project" value="UniProtKB-KW"/>
</dbReference>
<dbReference type="InterPro" id="IPR001940">
    <property type="entry name" value="Peptidase_S1C"/>
</dbReference>
<protein>
    <submittedName>
        <fullName evidence="2">Serine protease</fullName>
    </submittedName>
</protein>
<dbReference type="RefSeq" id="WP_172236772.1">
    <property type="nucleotide sequence ID" value="NZ_JABFDP010000011.1"/>
</dbReference>
<dbReference type="EMBL" id="JAFCLK010000031">
    <property type="protein sequence ID" value="MBR1139570.1"/>
    <property type="molecule type" value="Genomic_DNA"/>
</dbReference>
<dbReference type="InterPro" id="IPR001478">
    <property type="entry name" value="PDZ"/>
</dbReference>
<dbReference type="SMART" id="SM00228">
    <property type="entry name" value="PDZ"/>
    <property type="match status" value="1"/>
</dbReference>
<keyword evidence="2" id="KW-0645">Protease</keyword>
<keyword evidence="2" id="KW-0378">Hydrolase</keyword>
<organism evidence="2 3">
    <name type="scientific">Bradyrhizobium denitrificans</name>
    <dbReference type="NCBI Taxonomy" id="2734912"/>
    <lineage>
        <taxon>Bacteria</taxon>
        <taxon>Pseudomonadati</taxon>
        <taxon>Pseudomonadota</taxon>
        <taxon>Alphaproteobacteria</taxon>
        <taxon>Hyphomicrobiales</taxon>
        <taxon>Nitrobacteraceae</taxon>
        <taxon>Bradyrhizobium</taxon>
    </lineage>
</organism>
<keyword evidence="3" id="KW-1185">Reference proteome</keyword>
<dbReference type="PRINTS" id="PR00834">
    <property type="entry name" value="PROTEASES2C"/>
</dbReference>
<dbReference type="InterPro" id="IPR043504">
    <property type="entry name" value="Peptidase_S1_PA_chymotrypsin"/>
</dbReference>
<reference evidence="3" key="1">
    <citation type="journal article" date="2021" name="ISME J.">
        <title>Evolutionary origin and ecological implication of a unique nif island in free-living Bradyrhizobium lineages.</title>
        <authorList>
            <person name="Tao J."/>
        </authorList>
    </citation>
    <scope>NUCLEOTIDE SEQUENCE [LARGE SCALE GENOMIC DNA]</scope>
    <source>
        <strain evidence="3">SZCCT0094</strain>
    </source>
</reference>
<dbReference type="Gene3D" id="2.40.10.10">
    <property type="entry name" value="Trypsin-like serine proteases"/>
    <property type="match status" value="2"/>
</dbReference>
<dbReference type="SUPFAM" id="SSF50494">
    <property type="entry name" value="Trypsin-like serine proteases"/>
    <property type="match status" value="1"/>
</dbReference>
<dbReference type="GO" id="GO:0006508">
    <property type="term" value="P:proteolysis"/>
    <property type="evidence" value="ECO:0007669"/>
    <property type="project" value="UniProtKB-KW"/>
</dbReference>
<dbReference type="Gene3D" id="2.30.42.10">
    <property type="match status" value="1"/>
</dbReference>
<comment type="caution">
    <text evidence="2">The sequence shown here is derived from an EMBL/GenBank/DDBJ whole genome shotgun (WGS) entry which is preliminary data.</text>
</comment>
<dbReference type="PROSITE" id="PS50106">
    <property type="entry name" value="PDZ"/>
    <property type="match status" value="1"/>
</dbReference>
<evidence type="ECO:0000259" key="1">
    <source>
        <dbReference type="PROSITE" id="PS50106"/>
    </source>
</evidence>
<dbReference type="Pfam" id="PF13365">
    <property type="entry name" value="Trypsin_2"/>
    <property type="match status" value="1"/>
</dbReference>